<protein>
    <submittedName>
        <fullName evidence="1">Uncharacterized protein</fullName>
    </submittedName>
</protein>
<reference evidence="1 2" key="1">
    <citation type="journal article" date="2019" name="Sci. Rep.">
        <title>Orb-weaving spider Araneus ventricosus genome elucidates the spidroin gene catalogue.</title>
        <authorList>
            <person name="Kono N."/>
            <person name="Nakamura H."/>
            <person name="Ohtoshi R."/>
            <person name="Moran D.A.P."/>
            <person name="Shinohara A."/>
            <person name="Yoshida Y."/>
            <person name="Fujiwara M."/>
            <person name="Mori M."/>
            <person name="Tomita M."/>
            <person name="Arakawa K."/>
        </authorList>
    </citation>
    <scope>NUCLEOTIDE SEQUENCE [LARGE SCALE GENOMIC DNA]</scope>
</reference>
<sequence length="111" mass="12863">MLAINGYGVVKTKIKILQNSLKCRDIDTTSSVEYLNHIFDCYNTWSGCLQLVLGRNFSLSRNRAVVARILDLDDRYTLSNAVFRHFQRKMNDNNKIAHVQKKIPTCPLFNR</sequence>
<evidence type="ECO:0000313" key="2">
    <source>
        <dbReference type="Proteomes" id="UP000499080"/>
    </source>
</evidence>
<dbReference type="AlphaFoldDB" id="A0A4Y2EHD7"/>
<comment type="caution">
    <text evidence="1">The sequence shown here is derived from an EMBL/GenBank/DDBJ whole genome shotgun (WGS) entry which is preliminary data.</text>
</comment>
<evidence type="ECO:0000313" key="1">
    <source>
        <dbReference type="EMBL" id="GBM27659.1"/>
    </source>
</evidence>
<name>A0A4Y2EHD7_ARAVE</name>
<dbReference type="EMBL" id="BGPR01000591">
    <property type="protein sequence ID" value="GBM27659.1"/>
    <property type="molecule type" value="Genomic_DNA"/>
</dbReference>
<accession>A0A4Y2EHD7</accession>
<keyword evidence="2" id="KW-1185">Reference proteome</keyword>
<gene>
    <name evidence="1" type="ORF">AVEN_49961_1</name>
</gene>
<organism evidence="1 2">
    <name type="scientific">Araneus ventricosus</name>
    <name type="common">Orbweaver spider</name>
    <name type="synonym">Epeira ventricosa</name>
    <dbReference type="NCBI Taxonomy" id="182803"/>
    <lineage>
        <taxon>Eukaryota</taxon>
        <taxon>Metazoa</taxon>
        <taxon>Ecdysozoa</taxon>
        <taxon>Arthropoda</taxon>
        <taxon>Chelicerata</taxon>
        <taxon>Arachnida</taxon>
        <taxon>Araneae</taxon>
        <taxon>Araneomorphae</taxon>
        <taxon>Entelegynae</taxon>
        <taxon>Araneoidea</taxon>
        <taxon>Araneidae</taxon>
        <taxon>Araneus</taxon>
    </lineage>
</organism>
<proteinExistence type="predicted"/>
<dbReference type="Proteomes" id="UP000499080">
    <property type="component" value="Unassembled WGS sequence"/>
</dbReference>